<evidence type="ECO:0000313" key="2">
    <source>
        <dbReference type="Proteomes" id="UP000004935"/>
    </source>
</evidence>
<proteinExistence type="predicted"/>
<dbReference type="STRING" id="411490.ANACAC_00695"/>
<organism evidence="1 2">
    <name type="scientific">Anaerostipes caccae (strain DSM 14662 / CCUG 47493 / JCM 13470 / NCIMB 13811 / L1-92)</name>
    <dbReference type="NCBI Taxonomy" id="411490"/>
    <lineage>
        <taxon>Bacteria</taxon>
        <taxon>Bacillati</taxon>
        <taxon>Bacillota</taxon>
        <taxon>Clostridia</taxon>
        <taxon>Lachnospirales</taxon>
        <taxon>Lachnospiraceae</taxon>
        <taxon>Anaerostipes</taxon>
    </lineage>
</organism>
<evidence type="ECO:0000313" key="1">
    <source>
        <dbReference type="EMBL" id="EDR98644.1"/>
    </source>
</evidence>
<dbReference type="Proteomes" id="UP000004935">
    <property type="component" value="Unassembled WGS sequence"/>
</dbReference>
<sequence>MEINHYTINTQHNRVSGTEDVRNETIEYLTNLIRNTNEGDPIELLDGATMELTTEQGGYVATIKVGGDVVLATAGACNKLQAKKIWKTMLKIAEPALPDKVEPFPVQPPFILDLLFPGALLHQDILSWTGDFTRCLGHLLLGEKQK</sequence>
<dbReference type="EMBL" id="ABAX03000005">
    <property type="protein sequence ID" value="EDR98644.1"/>
    <property type="molecule type" value="Genomic_DNA"/>
</dbReference>
<reference evidence="1" key="1">
    <citation type="submission" date="2007-11" db="EMBL/GenBank/DDBJ databases">
        <authorList>
            <person name="Fulton L."/>
            <person name="Clifton S."/>
            <person name="Fulton B."/>
            <person name="Xu J."/>
            <person name="Minx P."/>
            <person name="Pepin K.H."/>
            <person name="Johnson M."/>
            <person name="Thiruvilangam P."/>
            <person name="Bhonagiri V."/>
            <person name="Nash W.E."/>
            <person name="Mardis E.R."/>
            <person name="Wilson R.K."/>
        </authorList>
    </citation>
    <scope>NUCLEOTIDE SEQUENCE [LARGE SCALE GENOMIC DNA]</scope>
    <source>
        <strain evidence="1">DSM 14662</strain>
    </source>
</reference>
<gene>
    <name evidence="1" type="ORF">ANACAC_00695</name>
</gene>
<dbReference type="HOGENOM" id="CLU_1773518_0_0_9"/>
<comment type="caution">
    <text evidence="1">The sequence shown here is derived from an EMBL/GenBank/DDBJ whole genome shotgun (WGS) entry which is preliminary data.</text>
</comment>
<reference evidence="1" key="2">
    <citation type="submission" date="2013-11" db="EMBL/GenBank/DDBJ databases">
        <title>Draft genome sequence of Anaerostipes caccae (DSM 14662).</title>
        <authorList>
            <person name="Sudarsanam P."/>
            <person name="Ley R."/>
            <person name="Guruge J."/>
            <person name="Turnbaugh P.J."/>
            <person name="Mahowald M."/>
            <person name="Liep D."/>
            <person name="Gordon J."/>
        </authorList>
    </citation>
    <scope>NUCLEOTIDE SEQUENCE</scope>
    <source>
        <strain evidence="1">DSM 14662</strain>
    </source>
</reference>
<accession>B0MAW9</accession>
<dbReference type="AlphaFoldDB" id="B0MAW9"/>
<keyword evidence="2" id="KW-1185">Reference proteome</keyword>
<protein>
    <submittedName>
        <fullName evidence="1">Uncharacterized protein</fullName>
    </submittedName>
</protein>
<dbReference type="RefSeq" id="WP_006566202.1">
    <property type="nucleotide sequence ID" value="NZ_AP023027.1"/>
</dbReference>
<name>B0MAW9_ANACD</name>